<accession>A0A3M8K6X7</accession>
<evidence type="ECO:0000256" key="1">
    <source>
        <dbReference type="SAM" id="Phobius"/>
    </source>
</evidence>
<comment type="caution">
    <text evidence="2">The sequence shown here is derived from an EMBL/GenBank/DDBJ whole genome shotgun (WGS) entry which is preliminary data.</text>
</comment>
<evidence type="ECO:0000313" key="2">
    <source>
        <dbReference type="EMBL" id="RNE48515.1"/>
    </source>
</evidence>
<keyword evidence="3" id="KW-1185">Reference proteome</keyword>
<dbReference type="EMBL" id="PTJO01000005">
    <property type="protein sequence ID" value="RNE48515.1"/>
    <property type="molecule type" value="Genomic_DNA"/>
</dbReference>
<feature type="transmembrane region" description="Helical" evidence="1">
    <location>
        <begin position="153"/>
        <end position="181"/>
    </location>
</feature>
<feature type="transmembrane region" description="Helical" evidence="1">
    <location>
        <begin position="202"/>
        <end position="225"/>
    </location>
</feature>
<evidence type="ECO:0000313" key="3">
    <source>
        <dbReference type="Proteomes" id="UP000266975"/>
    </source>
</evidence>
<evidence type="ECO:0008006" key="4">
    <source>
        <dbReference type="Google" id="ProtNLM"/>
    </source>
</evidence>
<reference evidence="2 3" key="1">
    <citation type="submission" date="2018-02" db="EMBL/GenBank/DDBJ databases">
        <title>Corynebacterium alimpuense sp. nov., a marine obligate actinomycete isolated from sediments of Valparaiso bay, Chile.</title>
        <authorList>
            <person name="Claverias F."/>
            <person name="Gonzales-Siles L."/>
            <person name="Salva-Serra F."/>
            <person name="Inganaes E."/>
            <person name="Molin K."/>
            <person name="Cumsille A."/>
            <person name="Undabarrena A."/>
            <person name="Couve E."/>
            <person name="Moore E.R.B."/>
            <person name="Gomila M."/>
            <person name="Camara B."/>
        </authorList>
    </citation>
    <scope>NUCLEOTIDE SEQUENCE [LARGE SCALE GENOMIC DNA]</scope>
    <source>
        <strain evidence="2 3">CCUG 69366</strain>
    </source>
</reference>
<protein>
    <recommendedName>
        <fullName evidence="4">GAP family protein</fullName>
    </recommendedName>
</protein>
<dbReference type="AlphaFoldDB" id="A0A3M8K6X7"/>
<keyword evidence="1" id="KW-0472">Membrane</keyword>
<dbReference type="OrthoDB" id="160381at2"/>
<keyword evidence="1" id="KW-0812">Transmembrane</keyword>
<dbReference type="Pfam" id="PF11139">
    <property type="entry name" value="SfLAP"/>
    <property type="match status" value="1"/>
</dbReference>
<feature type="transmembrane region" description="Helical" evidence="1">
    <location>
        <begin position="41"/>
        <end position="62"/>
    </location>
</feature>
<dbReference type="Proteomes" id="UP000266975">
    <property type="component" value="Unassembled WGS sequence"/>
</dbReference>
<feature type="transmembrane region" description="Helical" evidence="1">
    <location>
        <begin position="74"/>
        <end position="93"/>
    </location>
</feature>
<feature type="transmembrane region" description="Helical" evidence="1">
    <location>
        <begin position="6"/>
        <end position="29"/>
    </location>
</feature>
<gene>
    <name evidence="2" type="ORF">C5L39_08440</name>
</gene>
<proteinExistence type="predicted"/>
<feature type="transmembrane region" description="Helical" evidence="1">
    <location>
        <begin position="121"/>
        <end position="147"/>
    </location>
</feature>
<sequence length="226" mass="23924">MLDMWTTLLPLMIGSAIVPIQIIITILLLKTPGGIRTAMAWVGGMTSVRLAQGVLFGLVFTASTQTESGNDGPGVVSSVLLLVVALLFFVTGAKQLLTHEDEDAPPPKWMSAVSSMTPKKAFLIGAGLLIIGAKFWVFTLSGISAISDAQLSLAAAAGVFLIFVVVSEIAHISVLAIATLMPKRSDVLLERMTTWLSANNRIIMIILGAVFGTWFMIKALTGLGVL</sequence>
<name>A0A3M8K6X7_9CORY</name>
<organism evidence="2 3">
    <name type="scientific">Corynebacterium alimapuense</name>
    <dbReference type="NCBI Taxonomy" id="1576874"/>
    <lineage>
        <taxon>Bacteria</taxon>
        <taxon>Bacillati</taxon>
        <taxon>Actinomycetota</taxon>
        <taxon>Actinomycetes</taxon>
        <taxon>Mycobacteriales</taxon>
        <taxon>Corynebacteriaceae</taxon>
        <taxon>Corynebacterium</taxon>
    </lineage>
</organism>
<keyword evidence="1" id="KW-1133">Transmembrane helix</keyword>
<dbReference type="InterPro" id="IPR021315">
    <property type="entry name" value="Gap/Sap"/>
</dbReference>